<keyword evidence="1" id="KW-1133">Transmembrane helix</keyword>
<dbReference type="InterPro" id="IPR045584">
    <property type="entry name" value="Pilin-like"/>
</dbReference>
<accession>A0A9D1FV26</accession>
<keyword evidence="1" id="KW-0472">Membrane</keyword>
<evidence type="ECO:0000259" key="2">
    <source>
        <dbReference type="Pfam" id="PF20318"/>
    </source>
</evidence>
<feature type="domain" description="DUF6613" evidence="2">
    <location>
        <begin position="65"/>
        <end position="272"/>
    </location>
</feature>
<dbReference type="InterPro" id="IPR046721">
    <property type="entry name" value="DUF6613"/>
</dbReference>
<reference evidence="3" key="1">
    <citation type="submission" date="2020-10" db="EMBL/GenBank/DDBJ databases">
        <authorList>
            <person name="Gilroy R."/>
        </authorList>
    </citation>
    <scope>NUCLEOTIDE SEQUENCE</scope>
    <source>
        <strain evidence="3">CHK152-2994</strain>
    </source>
</reference>
<dbReference type="InterPro" id="IPR012902">
    <property type="entry name" value="N_methyl_site"/>
</dbReference>
<comment type="caution">
    <text evidence="3">The sequence shown here is derived from an EMBL/GenBank/DDBJ whole genome shotgun (WGS) entry which is preliminary data.</text>
</comment>
<dbReference type="Proteomes" id="UP000824139">
    <property type="component" value="Unassembled WGS sequence"/>
</dbReference>
<dbReference type="AlphaFoldDB" id="A0A9D1FV26"/>
<sequence length="272" mass="30508">MLQTSKHNTLSQGGGALNYNSPLYSETIKNNKTNFLSYCPRAFTMAEVLITLGIIGIIAAMTLPALIGKYQKKVTVERLKVAYSKVNEIVSNSEMENGEVNYWDYTMSNEDFFNLYIAPYITTLAVSNKNWEIKDINGRTSVYTNNLKNFKTFSLSNGTIIGFNTSKTNPGISIAIYVDVNGITPPNIIGRDIFRMSITKSYGLTLGADRDDENSAWSQNSAIHKNRTYLLSKEMGCCNVEANSQFYYNPGDGCSLLIMLDGWEIMDDYPWK</sequence>
<dbReference type="NCBIfam" id="TIGR02532">
    <property type="entry name" value="IV_pilin_GFxxxE"/>
    <property type="match status" value="1"/>
</dbReference>
<reference evidence="3" key="2">
    <citation type="journal article" date="2021" name="PeerJ">
        <title>Extensive microbial diversity within the chicken gut microbiome revealed by metagenomics and culture.</title>
        <authorList>
            <person name="Gilroy R."/>
            <person name="Ravi A."/>
            <person name="Getino M."/>
            <person name="Pursley I."/>
            <person name="Horton D.L."/>
            <person name="Alikhan N.F."/>
            <person name="Baker D."/>
            <person name="Gharbi K."/>
            <person name="Hall N."/>
            <person name="Watson M."/>
            <person name="Adriaenssens E.M."/>
            <person name="Foster-Nyarko E."/>
            <person name="Jarju S."/>
            <person name="Secka A."/>
            <person name="Antonio M."/>
            <person name="Oren A."/>
            <person name="Chaudhuri R.R."/>
            <person name="La Ragione R."/>
            <person name="Hildebrand F."/>
            <person name="Pallen M.J."/>
        </authorList>
    </citation>
    <scope>NUCLEOTIDE SEQUENCE</scope>
    <source>
        <strain evidence="3">CHK152-2994</strain>
    </source>
</reference>
<protein>
    <submittedName>
        <fullName evidence="3">Prepilin-type N-terminal cleavage/methylation domain-containing protein</fullName>
    </submittedName>
</protein>
<dbReference type="Gene3D" id="3.30.700.10">
    <property type="entry name" value="Glycoprotein, Type 4 Pilin"/>
    <property type="match status" value="1"/>
</dbReference>
<dbReference type="EMBL" id="DVJO01000053">
    <property type="protein sequence ID" value="HIS82473.1"/>
    <property type="molecule type" value="Genomic_DNA"/>
</dbReference>
<name>A0A9D1FV26_9BACT</name>
<evidence type="ECO:0000313" key="4">
    <source>
        <dbReference type="Proteomes" id="UP000824139"/>
    </source>
</evidence>
<gene>
    <name evidence="3" type="ORF">IAD41_02560</name>
</gene>
<dbReference type="Pfam" id="PF20318">
    <property type="entry name" value="DUF6613"/>
    <property type="match status" value="1"/>
</dbReference>
<proteinExistence type="predicted"/>
<evidence type="ECO:0000313" key="3">
    <source>
        <dbReference type="EMBL" id="HIS82473.1"/>
    </source>
</evidence>
<keyword evidence="1" id="KW-0812">Transmembrane</keyword>
<feature type="transmembrane region" description="Helical" evidence="1">
    <location>
        <begin position="48"/>
        <end position="68"/>
    </location>
</feature>
<evidence type="ECO:0000256" key="1">
    <source>
        <dbReference type="SAM" id="Phobius"/>
    </source>
</evidence>
<dbReference type="SUPFAM" id="SSF54523">
    <property type="entry name" value="Pili subunits"/>
    <property type="match status" value="1"/>
</dbReference>
<organism evidence="3 4">
    <name type="scientific">Candidatus Scatenecus faecavium</name>
    <dbReference type="NCBI Taxonomy" id="2840915"/>
    <lineage>
        <taxon>Bacteria</taxon>
        <taxon>Candidatus Scatenecus</taxon>
    </lineage>
</organism>